<keyword evidence="2" id="KW-1185">Reference proteome</keyword>
<dbReference type="AlphaFoldDB" id="A0AAD7ZTX9"/>
<feature type="non-terminal residue" evidence="1">
    <location>
        <position position="68"/>
    </location>
</feature>
<sequence length="68" mass="8056">ERVGVEGHKNRWSCNRGQSFRLKEALRKSSLMIGQYKLFMIAADYFLKQKGEIQYLKKQISLYKNLDT</sequence>
<dbReference type="EMBL" id="JASPKZ010006857">
    <property type="protein sequence ID" value="KAJ9586605.1"/>
    <property type="molecule type" value="Genomic_DNA"/>
</dbReference>
<reference evidence="1" key="1">
    <citation type="journal article" date="2023" name="IScience">
        <title>Live-bearing cockroach genome reveals convergent evolutionary mechanisms linked to viviparity in insects and beyond.</title>
        <authorList>
            <person name="Fouks B."/>
            <person name="Harrison M.C."/>
            <person name="Mikhailova A.A."/>
            <person name="Marchal E."/>
            <person name="English S."/>
            <person name="Carruthers M."/>
            <person name="Jennings E.C."/>
            <person name="Chiamaka E.L."/>
            <person name="Frigard R.A."/>
            <person name="Pippel M."/>
            <person name="Attardo G.M."/>
            <person name="Benoit J.B."/>
            <person name="Bornberg-Bauer E."/>
            <person name="Tobe S.S."/>
        </authorList>
    </citation>
    <scope>NUCLEOTIDE SEQUENCE</scope>
    <source>
        <strain evidence="1">Stay&amp;Tobe</strain>
    </source>
</reference>
<evidence type="ECO:0000313" key="1">
    <source>
        <dbReference type="EMBL" id="KAJ9586605.1"/>
    </source>
</evidence>
<gene>
    <name evidence="1" type="ORF">L9F63_019798</name>
</gene>
<comment type="caution">
    <text evidence="1">The sequence shown here is derived from an EMBL/GenBank/DDBJ whole genome shotgun (WGS) entry which is preliminary data.</text>
</comment>
<accession>A0AAD7ZTX9</accession>
<dbReference type="Proteomes" id="UP001233999">
    <property type="component" value="Unassembled WGS sequence"/>
</dbReference>
<name>A0AAD7ZTX9_DIPPU</name>
<reference evidence="1" key="2">
    <citation type="submission" date="2023-05" db="EMBL/GenBank/DDBJ databases">
        <authorList>
            <person name="Fouks B."/>
        </authorList>
    </citation>
    <scope>NUCLEOTIDE SEQUENCE</scope>
    <source>
        <strain evidence="1">Stay&amp;Tobe</strain>
        <tissue evidence="1">Testes</tissue>
    </source>
</reference>
<feature type="non-terminal residue" evidence="1">
    <location>
        <position position="1"/>
    </location>
</feature>
<organism evidence="1 2">
    <name type="scientific">Diploptera punctata</name>
    <name type="common">Pacific beetle cockroach</name>
    <dbReference type="NCBI Taxonomy" id="6984"/>
    <lineage>
        <taxon>Eukaryota</taxon>
        <taxon>Metazoa</taxon>
        <taxon>Ecdysozoa</taxon>
        <taxon>Arthropoda</taxon>
        <taxon>Hexapoda</taxon>
        <taxon>Insecta</taxon>
        <taxon>Pterygota</taxon>
        <taxon>Neoptera</taxon>
        <taxon>Polyneoptera</taxon>
        <taxon>Dictyoptera</taxon>
        <taxon>Blattodea</taxon>
        <taxon>Blaberoidea</taxon>
        <taxon>Blaberidae</taxon>
        <taxon>Diplopterinae</taxon>
        <taxon>Diploptera</taxon>
    </lineage>
</organism>
<evidence type="ECO:0000313" key="2">
    <source>
        <dbReference type="Proteomes" id="UP001233999"/>
    </source>
</evidence>
<proteinExistence type="predicted"/>
<protein>
    <submittedName>
        <fullName evidence="1">Uncharacterized protein</fullName>
    </submittedName>
</protein>